<dbReference type="SUPFAM" id="SSF49319">
    <property type="entry name" value="Actinoxanthin-like"/>
    <property type="match status" value="1"/>
</dbReference>
<organism evidence="2 3">
    <name type="scientific">Microbacterium enclense</name>
    <dbReference type="NCBI Taxonomy" id="993073"/>
    <lineage>
        <taxon>Bacteria</taxon>
        <taxon>Bacillati</taxon>
        <taxon>Actinomycetota</taxon>
        <taxon>Actinomycetes</taxon>
        <taxon>Micrococcales</taxon>
        <taxon>Microbacteriaceae</taxon>
        <taxon>Microbacterium</taxon>
    </lineage>
</organism>
<evidence type="ECO:0000256" key="1">
    <source>
        <dbReference type="SAM" id="SignalP"/>
    </source>
</evidence>
<accession>A0A443JID9</accession>
<feature type="chain" id="PRO_5019117334" description="Htaa protein" evidence="1">
    <location>
        <begin position="41"/>
        <end position="608"/>
    </location>
</feature>
<evidence type="ECO:0000313" key="2">
    <source>
        <dbReference type="EMBL" id="RWR20280.1"/>
    </source>
</evidence>
<sequence>MNVDSTARHRRRRPRAVAAATLAAAALTLGGALVAVPAHAAGSPIDGAVFRWGVSAEANSAAFAPGTVNLLSAGIVTAASSADRVTSTNWKQSDGNVEILKLQADGTYADATFAGLRTDADGTTITTGNGLDSGHIVEIDGGTGTVDVDANTAVIQWTGSFTSAFYSGMSRSWITDPKLTVASDGTGTVTATLGGYGTSMDDPDKFESLTPVPDVVIATLTGVDVTPTGFSVTPDYLGRTVTVPAGSVAQVTGGAFSGAFPQSFVDFQIATGQGSYWYSSGGAADSRKPATPLSIAYTAAVPSGPSVTVSKTSGLAQGETVTVSGSGFLPSGTATNGTRPPLAGKFSGAYVVFGKFADTWKPSAGAPSSSRSVITQKWAVPAESMSTIGGTNSGAIELKPDGTFSVDLALTTTEAQNLAAGTFGIATYGGSGAVHAPFETFTPVTFAAASDVIVDVPAWVDNPTGSFGWAFAGTSPANLGTAVQDGANFVASGSLTDIVVTDTRAGGTAPYTWSISGQVGDFASSTGETFSGDLLGWKPKLVSAGSSVAAGAEVSSTRLGGTGLGSSRVLASSTAAASATIGADLALVIPGTTPAGDYASKLTITALQ</sequence>
<dbReference type="EMBL" id="RBZY01000017">
    <property type="protein sequence ID" value="RWR20280.1"/>
    <property type="molecule type" value="Genomic_DNA"/>
</dbReference>
<comment type="caution">
    <text evidence="2">The sequence shown here is derived from an EMBL/GenBank/DDBJ whole genome shotgun (WGS) entry which is preliminary data.</text>
</comment>
<feature type="signal peptide" evidence="1">
    <location>
        <begin position="1"/>
        <end position="40"/>
    </location>
</feature>
<dbReference type="InterPro" id="IPR027273">
    <property type="entry name" value="Neocarzinostatin-like"/>
</dbReference>
<dbReference type="AlphaFoldDB" id="A0A443JID9"/>
<name>A0A443JID9_9MICO</name>
<evidence type="ECO:0000313" key="3">
    <source>
        <dbReference type="Proteomes" id="UP000285970"/>
    </source>
</evidence>
<keyword evidence="1" id="KW-0732">Signal</keyword>
<reference evidence="2 3" key="1">
    <citation type="journal article" date="2018" name="Front. Microbiol.">
        <title>Novel Insights Into Bacterial Dimethylsulfoniopropionate Catabolism in the East China Sea.</title>
        <authorList>
            <person name="Liu J."/>
            <person name="Liu J."/>
            <person name="Zhang S.H."/>
            <person name="Liang J."/>
            <person name="Lin H."/>
            <person name="Song D."/>
            <person name="Yang G.P."/>
            <person name="Todd J.D."/>
            <person name="Zhang X.H."/>
        </authorList>
    </citation>
    <scope>NUCLEOTIDE SEQUENCE [LARGE SCALE GENOMIC DNA]</scope>
    <source>
        <strain evidence="2 3">ZYFD042</strain>
    </source>
</reference>
<dbReference type="Proteomes" id="UP000285970">
    <property type="component" value="Unassembled WGS sequence"/>
</dbReference>
<proteinExistence type="predicted"/>
<evidence type="ECO:0008006" key="4">
    <source>
        <dbReference type="Google" id="ProtNLM"/>
    </source>
</evidence>
<gene>
    <name evidence="2" type="ORF">D8Y23_06210</name>
</gene>
<dbReference type="Gene3D" id="2.60.40.230">
    <property type="entry name" value="Neocarzinostatin-like"/>
    <property type="match status" value="1"/>
</dbReference>
<protein>
    <recommendedName>
        <fullName evidence="4">Htaa protein</fullName>
    </recommendedName>
</protein>